<proteinExistence type="inferred from homology"/>
<dbReference type="GO" id="GO:0003735">
    <property type="term" value="F:structural constituent of ribosome"/>
    <property type="evidence" value="ECO:0007669"/>
    <property type="project" value="InterPro"/>
</dbReference>
<dbReference type="InterPro" id="IPR009000">
    <property type="entry name" value="Transl_B-barrel_sf"/>
</dbReference>
<protein>
    <recommendedName>
        <fullName evidence="4">Large ribosomal subunit protein uL3m</fullName>
    </recommendedName>
</protein>
<dbReference type="Gene3D" id="2.40.30.10">
    <property type="entry name" value="Translation factors"/>
    <property type="match status" value="1"/>
</dbReference>
<dbReference type="AlphaFoldDB" id="A0A6A7B2Y4"/>
<dbReference type="FunFam" id="3.30.160.810:FF:000001">
    <property type="entry name" value="50S ribosomal protein L3"/>
    <property type="match status" value="1"/>
</dbReference>
<dbReference type="SUPFAM" id="SSF50447">
    <property type="entry name" value="Translation proteins"/>
    <property type="match status" value="1"/>
</dbReference>
<dbReference type="InterPro" id="IPR019927">
    <property type="entry name" value="Ribosomal_uL3_bac/org-type"/>
</dbReference>
<keyword evidence="2 5" id="KW-0689">Ribosomal protein</keyword>
<keyword evidence="6" id="KW-1185">Reference proteome</keyword>
<evidence type="ECO:0000313" key="5">
    <source>
        <dbReference type="EMBL" id="KAF2849017.1"/>
    </source>
</evidence>
<evidence type="ECO:0000256" key="1">
    <source>
        <dbReference type="ARBA" id="ARBA00006540"/>
    </source>
</evidence>
<dbReference type="OrthoDB" id="274683at2759"/>
<sequence>MPPKIPLTWGQLPPSFLLPSTTRSLLASAHHHAPHTPHTTTRGIKSTFKPKPNRFNHQPSKPALSASSTAALARRAHSTPLRTGLLANKKGMTAVYDPETGKRTACTVLQLDRNQVVAHKRREVNGYWAVQVGAGEKLPKNVTKPMLGHFAGAGVSPKRWVAEFKVKDEEGLGVPVGSMVGASWFSVGQWVDVKAISRGMGFAGGMKRHGFGGQPASHGQSLMHRGMGSAGGSQGSGSRVLPGKRMAGNMGNESVTVKNLKVLQVDAENGIVVVTGAVPGPKNQIIRVTDALGKPWPKGPMSTAELLPAEVLATAASADVAAAVAAA</sequence>
<gene>
    <name evidence="5" type="ORF">T440DRAFT_469762</name>
</gene>
<reference evidence="5" key="1">
    <citation type="submission" date="2020-01" db="EMBL/GenBank/DDBJ databases">
        <authorList>
            <consortium name="DOE Joint Genome Institute"/>
            <person name="Haridas S."/>
            <person name="Albert R."/>
            <person name="Binder M."/>
            <person name="Bloem J."/>
            <person name="Labutti K."/>
            <person name="Salamov A."/>
            <person name="Andreopoulos B."/>
            <person name="Baker S.E."/>
            <person name="Barry K."/>
            <person name="Bills G."/>
            <person name="Bluhm B.H."/>
            <person name="Cannon C."/>
            <person name="Castanera R."/>
            <person name="Culley D.E."/>
            <person name="Daum C."/>
            <person name="Ezra D."/>
            <person name="Gonzalez J.B."/>
            <person name="Henrissat B."/>
            <person name="Kuo A."/>
            <person name="Liang C."/>
            <person name="Lipzen A."/>
            <person name="Lutzoni F."/>
            <person name="Magnuson J."/>
            <person name="Mondo S."/>
            <person name="Nolan M."/>
            <person name="Ohm R."/>
            <person name="Pangilinan J."/>
            <person name="Park H.-J."/>
            <person name="Ramirez L."/>
            <person name="Alfaro M."/>
            <person name="Sun H."/>
            <person name="Tritt A."/>
            <person name="Yoshinaga Y."/>
            <person name="Zwiers L.-H."/>
            <person name="Turgeon B.G."/>
            <person name="Goodwin S.B."/>
            <person name="Spatafora J.W."/>
            <person name="Crous P.W."/>
            <person name="Grigoriev I.V."/>
        </authorList>
    </citation>
    <scope>NUCLEOTIDE SEQUENCE</scope>
    <source>
        <strain evidence="5">IPT5</strain>
    </source>
</reference>
<comment type="similarity">
    <text evidence="1">Belongs to the universal ribosomal protein uL3 family.</text>
</comment>
<dbReference type="Pfam" id="PF00297">
    <property type="entry name" value="Ribosomal_L3"/>
    <property type="match status" value="1"/>
</dbReference>
<dbReference type="GO" id="GO:0005762">
    <property type="term" value="C:mitochondrial large ribosomal subunit"/>
    <property type="evidence" value="ECO:0007669"/>
    <property type="project" value="TreeGrafter"/>
</dbReference>
<keyword evidence="3" id="KW-0687">Ribonucleoprotein</keyword>
<dbReference type="InterPro" id="IPR000597">
    <property type="entry name" value="Ribosomal_uL3"/>
</dbReference>
<evidence type="ECO:0000256" key="4">
    <source>
        <dbReference type="ARBA" id="ARBA00035209"/>
    </source>
</evidence>
<dbReference type="GO" id="GO:0006412">
    <property type="term" value="P:translation"/>
    <property type="evidence" value="ECO:0007669"/>
    <property type="project" value="InterPro"/>
</dbReference>
<dbReference type="HAMAP" id="MF_01325_B">
    <property type="entry name" value="Ribosomal_uL3_B"/>
    <property type="match status" value="1"/>
</dbReference>
<dbReference type="FunFam" id="2.40.30.10:FF:000004">
    <property type="entry name" value="50S ribosomal protein L3"/>
    <property type="match status" value="1"/>
</dbReference>
<evidence type="ECO:0000256" key="2">
    <source>
        <dbReference type="ARBA" id="ARBA00022980"/>
    </source>
</evidence>
<dbReference type="PANTHER" id="PTHR11229:SF8">
    <property type="entry name" value="LARGE RIBOSOMAL SUBUNIT PROTEIN UL3M"/>
    <property type="match status" value="1"/>
</dbReference>
<accession>A0A6A7B2Y4</accession>
<dbReference type="Gene3D" id="3.30.160.810">
    <property type="match status" value="1"/>
</dbReference>
<name>A0A6A7B2Y4_9PLEO</name>
<organism evidence="5 6">
    <name type="scientific">Plenodomus tracheiphilus IPT5</name>
    <dbReference type="NCBI Taxonomy" id="1408161"/>
    <lineage>
        <taxon>Eukaryota</taxon>
        <taxon>Fungi</taxon>
        <taxon>Dikarya</taxon>
        <taxon>Ascomycota</taxon>
        <taxon>Pezizomycotina</taxon>
        <taxon>Dothideomycetes</taxon>
        <taxon>Pleosporomycetidae</taxon>
        <taxon>Pleosporales</taxon>
        <taxon>Pleosporineae</taxon>
        <taxon>Leptosphaeriaceae</taxon>
        <taxon>Plenodomus</taxon>
    </lineage>
</organism>
<dbReference type="NCBIfam" id="TIGR03625">
    <property type="entry name" value="L3_bact"/>
    <property type="match status" value="1"/>
</dbReference>
<dbReference type="EMBL" id="MU006314">
    <property type="protein sequence ID" value="KAF2849017.1"/>
    <property type="molecule type" value="Genomic_DNA"/>
</dbReference>
<evidence type="ECO:0000313" key="6">
    <source>
        <dbReference type="Proteomes" id="UP000799423"/>
    </source>
</evidence>
<dbReference type="PANTHER" id="PTHR11229">
    <property type="entry name" value="50S RIBOSOMAL PROTEIN L3"/>
    <property type="match status" value="1"/>
</dbReference>
<dbReference type="Proteomes" id="UP000799423">
    <property type="component" value="Unassembled WGS sequence"/>
</dbReference>
<evidence type="ECO:0000256" key="3">
    <source>
        <dbReference type="ARBA" id="ARBA00023274"/>
    </source>
</evidence>